<comment type="caution">
    <text evidence="2">The sequence shown here is derived from an EMBL/GenBank/DDBJ whole genome shotgun (WGS) entry which is preliminary data.</text>
</comment>
<dbReference type="Gene3D" id="3.60.10.10">
    <property type="entry name" value="Endonuclease/exonuclease/phosphatase"/>
    <property type="match status" value="1"/>
</dbReference>
<feature type="domain" description="Reverse transcriptase" evidence="1">
    <location>
        <begin position="457"/>
        <end position="704"/>
    </location>
</feature>
<dbReference type="InterPro" id="IPR036691">
    <property type="entry name" value="Endo/exonu/phosph_ase_sf"/>
</dbReference>
<protein>
    <submittedName>
        <fullName evidence="2">Transposon TX1 uncharacterized protein</fullName>
    </submittedName>
</protein>
<dbReference type="PROSITE" id="PS50878">
    <property type="entry name" value="RT_POL"/>
    <property type="match status" value="1"/>
</dbReference>
<dbReference type="InterPro" id="IPR000477">
    <property type="entry name" value="RT_dom"/>
</dbReference>
<evidence type="ECO:0000313" key="3">
    <source>
        <dbReference type="Proteomes" id="UP000253472"/>
    </source>
</evidence>
<organism evidence="2 3">
    <name type="scientific">Candida viswanathii</name>
    <dbReference type="NCBI Taxonomy" id="5486"/>
    <lineage>
        <taxon>Eukaryota</taxon>
        <taxon>Fungi</taxon>
        <taxon>Dikarya</taxon>
        <taxon>Ascomycota</taxon>
        <taxon>Saccharomycotina</taxon>
        <taxon>Pichiomycetes</taxon>
        <taxon>Debaryomycetaceae</taxon>
        <taxon>Candida/Lodderomyces clade</taxon>
        <taxon>Candida</taxon>
    </lineage>
</organism>
<dbReference type="EMBL" id="QLNQ01000022">
    <property type="protein sequence ID" value="RCK64721.1"/>
    <property type="molecule type" value="Genomic_DNA"/>
</dbReference>
<name>A0A367YI73_9ASCO</name>
<dbReference type="PANTHER" id="PTHR31635:SF196">
    <property type="entry name" value="REVERSE TRANSCRIPTASE DOMAIN-CONTAINING PROTEIN-RELATED"/>
    <property type="match status" value="1"/>
</dbReference>
<proteinExistence type="predicted"/>
<dbReference type="CDD" id="cd01650">
    <property type="entry name" value="RT_nLTR_like"/>
    <property type="match status" value="1"/>
</dbReference>
<dbReference type="Pfam" id="PF00078">
    <property type="entry name" value="RVT_1"/>
    <property type="match status" value="1"/>
</dbReference>
<dbReference type="Proteomes" id="UP000253472">
    <property type="component" value="Unassembled WGS sequence"/>
</dbReference>
<keyword evidence="3" id="KW-1185">Reference proteome</keyword>
<sequence length="1095" mass="124341">MTPKSSNLSLKISSFNLETTESFAKLLCLVKNSGILALQECNPATYDNLSRIPGVEVFGLRTSRTLLAINHACCKVEVIASGVLVNTTIYTDILIRTVICPMEILLSLIYIPGGASVNVKDEELRAIETKLQQLNPETLLILCGDFNFSLIPSLDHSIPERDARGEEVLRETMTRITEANRIVDVFRWLKPDMPMWTNWPTGANHNHRRLDRIYFSMLLLEHLDGFEQYTWTITRSSHDMIASTLVSKQQASDLPRSRFIVSLQLTRSPEFVSAINNTHFETWDELSVLIRKLSVVMKRLGDRPPAAVPSLKEVFQPKLKPTTKQILRLEDTNGVTVTDTTQMLSVARNFYANLYREDDGPPETRNYLRSYTKKLSDKDRDELELPITVDELEEQLQWCSNQCSPGVDGITFTLMKKIWPSAGPIIAKDAEFILTNGDLPDHHKAILTVLIKKLALSNSIGNYRPLSLILGVVRLISATLNSRLSAKLGKLVDGCQHAFVKGSSISAAIQKFELFRDHVKTDSGSAMVLLDFQKAFENISIKFIVDLLKQMNFGPRFINFVYATTACHEGSLVINREVSEPFKFGRGVRQGNPLSPSLFILQLDVFLEKVNQSLQGIPVLPAVQPYAQQMERVVAFADDVTLVIKSYEVKKVKALLAAYELASNMTINNTKSIVLARRPELFAKLGYGVQPLVNPVVHYLGVPLSRTGVDQFIKEIHLSIHVYLANKAPASIKVKAFNTFVVSKLVHKDHLCAFSEFQLRQIELKVVNILKGFSMRVLTALPDRGGYGLISVHLTMHALRAKKVYQVLTAEECGWETVAFRRRIQAFVDSSRFAERLGRRVSWVEFLTCRSDLEFQFRDDPAFNSFQNNCLKSWFRLTVNHRSRLIEGAPPAWLSEVTFNAAKRDWFDLPDGVNYFSSYSRKEQTRSGSMAISDTWNSILNYRPSAWRRVFKQVAKVESENAFGLNDFHRFVVGHYNHFHQSDGVCKMCKEAYTVHRWGSQEANKEVLVHRFFECAAVKHIWREVGPSDVQLSITNIFSGKLTREQLLDTSRYIAALGRFEIECNGNKDRDALTEVQLDQWCSQFKLDYIKRMNL</sequence>
<evidence type="ECO:0000313" key="2">
    <source>
        <dbReference type="EMBL" id="RCK64721.1"/>
    </source>
</evidence>
<accession>A0A367YI73</accession>
<evidence type="ECO:0000259" key="1">
    <source>
        <dbReference type="PROSITE" id="PS50878"/>
    </source>
</evidence>
<dbReference type="OrthoDB" id="4097129at2759"/>
<dbReference type="STRING" id="5486.A0A367YI73"/>
<dbReference type="PANTHER" id="PTHR31635">
    <property type="entry name" value="REVERSE TRANSCRIPTASE DOMAIN-CONTAINING PROTEIN-RELATED"/>
    <property type="match status" value="1"/>
</dbReference>
<gene>
    <name evidence="2" type="primary">YTX2</name>
    <name evidence="2" type="ORF">Cantr_00484</name>
</gene>
<dbReference type="SUPFAM" id="SSF56219">
    <property type="entry name" value="DNase I-like"/>
    <property type="match status" value="1"/>
</dbReference>
<dbReference type="AlphaFoldDB" id="A0A367YI73"/>
<reference evidence="2 3" key="1">
    <citation type="submission" date="2018-06" db="EMBL/GenBank/DDBJ databases">
        <title>Whole genome sequencing of Candida tropicalis (genome annotated by CSBL at Korea University).</title>
        <authorList>
            <person name="Ahn J."/>
        </authorList>
    </citation>
    <scope>NUCLEOTIDE SEQUENCE [LARGE SCALE GENOMIC DNA]</scope>
    <source>
        <strain evidence="2 3">ATCC 20962</strain>
    </source>
</reference>